<keyword evidence="8" id="KW-1185">Reference proteome</keyword>
<dbReference type="GO" id="GO:0005634">
    <property type="term" value="C:nucleus"/>
    <property type="evidence" value="ECO:0007669"/>
    <property type="project" value="UniProtKB-SubCell"/>
</dbReference>
<dbReference type="GO" id="GO:0005737">
    <property type="term" value="C:cytoplasm"/>
    <property type="evidence" value="ECO:0007669"/>
    <property type="project" value="UniProtKB-SubCell"/>
</dbReference>
<dbReference type="PROSITE" id="PS51203">
    <property type="entry name" value="CS"/>
    <property type="match status" value="1"/>
</dbReference>
<accession>A0ABD6E8G0</accession>
<protein>
    <recommendedName>
        <fullName evidence="3">NudC domain-containing protein 1</fullName>
    </recommendedName>
</protein>
<evidence type="ECO:0000256" key="4">
    <source>
        <dbReference type="ARBA" id="ARBA00022490"/>
    </source>
</evidence>
<evidence type="ECO:0000256" key="2">
    <source>
        <dbReference type="ARBA" id="ARBA00004496"/>
    </source>
</evidence>
<evidence type="ECO:0000256" key="5">
    <source>
        <dbReference type="ARBA" id="ARBA00023242"/>
    </source>
</evidence>
<feature type="domain" description="CS" evidence="6">
    <location>
        <begin position="297"/>
        <end position="383"/>
    </location>
</feature>
<dbReference type="PANTHER" id="PTHR21664:SF1">
    <property type="entry name" value="NUDC DOMAIN-CONTAINING PROTEIN 1"/>
    <property type="match status" value="1"/>
</dbReference>
<evidence type="ECO:0000256" key="3">
    <source>
        <dbReference type="ARBA" id="ARBA00018915"/>
    </source>
</evidence>
<comment type="caution">
    <text evidence="7">The sequence shown here is derived from an EMBL/GenBank/DDBJ whole genome shotgun (WGS) entry which is preliminary data.</text>
</comment>
<evidence type="ECO:0000259" key="6">
    <source>
        <dbReference type="PROSITE" id="PS51203"/>
    </source>
</evidence>
<keyword evidence="4" id="KW-0963">Cytoplasm</keyword>
<evidence type="ECO:0000313" key="8">
    <source>
        <dbReference type="Proteomes" id="UP001608902"/>
    </source>
</evidence>
<proteinExistence type="predicted"/>
<dbReference type="EMBL" id="JBGFUD010000093">
    <property type="protein sequence ID" value="MFH4973639.1"/>
    <property type="molecule type" value="Genomic_DNA"/>
</dbReference>
<dbReference type="CDD" id="cd06467">
    <property type="entry name" value="p23_NUDC_like"/>
    <property type="match status" value="1"/>
</dbReference>
<gene>
    <name evidence="7" type="ORF">AB6A40_000348</name>
</gene>
<comment type="subcellular location">
    <subcellularLocation>
        <location evidence="2">Cytoplasm</location>
    </subcellularLocation>
    <subcellularLocation>
        <location evidence="1">Nucleus</location>
    </subcellularLocation>
</comment>
<dbReference type="Pfam" id="PF04969">
    <property type="entry name" value="CS"/>
    <property type="match status" value="1"/>
</dbReference>
<dbReference type="InterPro" id="IPR007052">
    <property type="entry name" value="CS_dom"/>
</dbReference>
<evidence type="ECO:0000313" key="7">
    <source>
        <dbReference type="EMBL" id="MFH4973639.1"/>
    </source>
</evidence>
<evidence type="ECO:0000256" key="1">
    <source>
        <dbReference type="ARBA" id="ARBA00004123"/>
    </source>
</evidence>
<organism evidence="7 8">
    <name type="scientific">Gnathostoma spinigerum</name>
    <dbReference type="NCBI Taxonomy" id="75299"/>
    <lineage>
        <taxon>Eukaryota</taxon>
        <taxon>Metazoa</taxon>
        <taxon>Ecdysozoa</taxon>
        <taxon>Nematoda</taxon>
        <taxon>Chromadorea</taxon>
        <taxon>Rhabditida</taxon>
        <taxon>Spirurina</taxon>
        <taxon>Gnathostomatomorpha</taxon>
        <taxon>Gnathostomatoidea</taxon>
        <taxon>Gnathostomatidae</taxon>
        <taxon>Gnathostoma</taxon>
    </lineage>
</organism>
<dbReference type="PANTHER" id="PTHR21664">
    <property type="entry name" value="CHRONIC MYELOGENOUS LEUKEMIA TUMOR ANTIGEN 66"/>
    <property type="match status" value="1"/>
</dbReference>
<sequence>MASSQPELIDLEPNKSLLDVNFDGYKLSLDSFPIFSSALPFPVRSLEPSNSQFGLDHANLYNDINHLFFDAHSSTSTKKVFFMVLDDHYLYGCMFDLQKRSFNPTWKVLAIASGSADDRLDRYPVTVSFPDANYAFLSDGCGTLFLYETGDRNQSSSWKEITRMDPCLSRSEKKSFIISESRRVDQDRMDVILRLIIPKGRSSGKENFWNEIVWITYTLNDGKWCSKNVRCVDCQGHLEMVTLDTSSDNMIIASMGDVLIDWNPLAEKHCRSQSLSEEMLEKQDEVMASTNEAMECDSKKAYVWSQVLESVTAVFSLDEIFTKSDISFSVHPESVNLSVRGQPLLVGKLGGKVDCDASTYTFDKKKLELTLFKSELATWTELVLGDHRGCYEEDPSILSTAYESLEKFSGEAATIDESGMRGFNTEQLEECDVSAEEIHKIRWLNDKSGEIIRECDISGRNVLFSVSLGFEPKSLCLRMDVDGILWMFSSDEGKPVIHRATFNAFGYVQASKTERKFSSCPPDCSYAVLVEGKRHAFVYWQSSAISSDMTLRNRQCGRTVGVIAKQNLISLNVNDGSFGDSEAVSDNVMGLHADNRILLILTQHNVFCVILKEGETGVII</sequence>
<keyword evidence="5" id="KW-0539">Nucleus</keyword>
<dbReference type="InterPro" id="IPR008978">
    <property type="entry name" value="HSP20-like_chaperone"/>
</dbReference>
<dbReference type="InterPro" id="IPR037895">
    <property type="entry name" value="NUDCD1"/>
</dbReference>
<name>A0ABD6E8G0_9BILA</name>
<dbReference type="Proteomes" id="UP001608902">
    <property type="component" value="Unassembled WGS sequence"/>
</dbReference>
<dbReference type="SUPFAM" id="SSF49764">
    <property type="entry name" value="HSP20-like chaperones"/>
    <property type="match status" value="1"/>
</dbReference>
<reference evidence="7 8" key="1">
    <citation type="submission" date="2024-08" db="EMBL/GenBank/DDBJ databases">
        <title>Gnathostoma spinigerum genome.</title>
        <authorList>
            <person name="Gonzalez-Bertolin B."/>
            <person name="Monzon S."/>
            <person name="Zaballos A."/>
            <person name="Jimenez P."/>
            <person name="Dekumyoy P."/>
            <person name="Varona S."/>
            <person name="Cuesta I."/>
            <person name="Sumanam S."/>
            <person name="Adisakwattana P."/>
            <person name="Gasser R.B."/>
            <person name="Hernandez-Gonzalez A."/>
            <person name="Young N.D."/>
            <person name="Perteguer M.J."/>
        </authorList>
    </citation>
    <scope>NUCLEOTIDE SEQUENCE [LARGE SCALE GENOMIC DNA]</scope>
    <source>
        <strain evidence="7">AL3</strain>
        <tissue evidence="7">Liver</tissue>
    </source>
</reference>
<dbReference type="Gene3D" id="2.60.40.790">
    <property type="match status" value="1"/>
</dbReference>
<dbReference type="AlphaFoldDB" id="A0ABD6E8G0"/>